<dbReference type="PANTHER" id="PTHR35526:SF3">
    <property type="entry name" value="ANTI-SIGMA-F FACTOR RSBW"/>
    <property type="match status" value="1"/>
</dbReference>
<organism evidence="3 4">
    <name type="scientific">Streptomyces rochei</name>
    <name type="common">Streptomyces parvullus</name>
    <dbReference type="NCBI Taxonomy" id="1928"/>
    <lineage>
        <taxon>Bacteria</taxon>
        <taxon>Bacillati</taxon>
        <taxon>Actinomycetota</taxon>
        <taxon>Actinomycetes</taxon>
        <taxon>Kitasatosporales</taxon>
        <taxon>Streptomycetaceae</taxon>
        <taxon>Streptomyces</taxon>
        <taxon>Streptomyces rochei group</taxon>
    </lineage>
</organism>
<name>A0ABW7EFQ9_STRRO</name>
<proteinExistence type="predicted"/>
<comment type="caution">
    <text evidence="3">The sequence shown here is derived from an EMBL/GenBank/DDBJ whole genome shotgun (WGS) entry which is preliminary data.</text>
</comment>
<keyword evidence="1" id="KW-0723">Serine/threonine-protein kinase</keyword>
<reference evidence="3 4" key="1">
    <citation type="submission" date="2024-10" db="EMBL/GenBank/DDBJ databases">
        <title>Draft genome assembly of a novel steroid transforming actinomycete isolated from African clawed frog Xenopus laevis.</title>
        <authorList>
            <person name="Bragin E."/>
            <person name="Kollerov V."/>
            <person name="Donova M.V."/>
        </authorList>
    </citation>
    <scope>NUCLEOTIDE SEQUENCE [LARGE SCALE GENOMIC DNA]</scope>
    <source>
        <strain evidence="3 4">MTOC-St3</strain>
    </source>
</reference>
<dbReference type="Pfam" id="PF13581">
    <property type="entry name" value="HATPase_c_2"/>
    <property type="match status" value="1"/>
</dbReference>
<dbReference type="EMBL" id="JBIENY010000536">
    <property type="protein sequence ID" value="MFG6301327.1"/>
    <property type="molecule type" value="Genomic_DNA"/>
</dbReference>
<gene>
    <name evidence="3" type="ORF">ACGU38_38990</name>
</gene>
<keyword evidence="4" id="KW-1185">Reference proteome</keyword>
<protein>
    <submittedName>
        <fullName evidence="3">ATP-binding protein</fullName>
    </submittedName>
</protein>
<dbReference type="Proteomes" id="UP001605990">
    <property type="component" value="Unassembled WGS sequence"/>
</dbReference>
<keyword evidence="1" id="KW-0418">Kinase</keyword>
<dbReference type="InterPro" id="IPR003594">
    <property type="entry name" value="HATPase_dom"/>
</dbReference>
<dbReference type="GO" id="GO:0005524">
    <property type="term" value="F:ATP binding"/>
    <property type="evidence" value="ECO:0007669"/>
    <property type="project" value="UniProtKB-KW"/>
</dbReference>
<keyword evidence="3" id="KW-0067">ATP-binding</keyword>
<sequence>MVSAARDRSQGSPGDRCIAVSAAFGGTAEIAEARGLVRDFLALVGAVHGLMVTTGTAGMVELVVSELVTNARKYAPGPCLLDLELSEEAVLVSVWDSSTVLPADANRVGQHGLELVMAVCESFCVRREPVGKRVTASVPCSGDPGGDANGGAR</sequence>
<dbReference type="CDD" id="cd16936">
    <property type="entry name" value="HATPase_RsbW-like"/>
    <property type="match status" value="1"/>
</dbReference>
<evidence type="ECO:0000313" key="3">
    <source>
        <dbReference type="EMBL" id="MFG6301327.1"/>
    </source>
</evidence>
<keyword evidence="3" id="KW-0547">Nucleotide-binding</keyword>
<dbReference type="SUPFAM" id="SSF55874">
    <property type="entry name" value="ATPase domain of HSP90 chaperone/DNA topoisomerase II/histidine kinase"/>
    <property type="match status" value="1"/>
</dbReference>
<dbReference type="RefSeq" id="WP_394396356.1">
    <property type="nucleotide sequence ID" value="NZ_JBIENY010000536.1"/>
</dbReference>
<evidence type="ECO:0000259" key="2">
    <source>
        <dbReference type="Pfam" id="PF13581"/>
    </source>
</evidence>
<evidence type="ECO:0000313" key="4">
    <source>
        <dbReference type="Proteomes" id="UP001605990"/>
    </source>
</evidence>
<feature type="domain" description="Histidine kinase/HSP90-like ATPase" evidence="2">
    <location>
        <begin position="37"/>
        <end position="137"/>
    </location>
</feature>
<dbReference type="InterPro" id="IPR050267">
    <property type="entry name" value="Anti-sigma-factor_SerPK"/>
</dbReference>
<dbReference type="InterPro" id="IPR036890">
    <property type="entry name" value="HATPase_C_sf"/>
</dbReference>
<evidence type="ECO:0000256" key="1">
    <source>
        <dbReference type="ARBA" id="ARBA00022527"/>
    </source>
</evidence>
<dbReference type="Gene3D" id="3.30.565.10">
    <property type="entry name" value="Histidine kinase-like ATPase, C-terminal domain"/>
    <property type="match status" value="1"/>
</dbReference>
<keyword evidence="1" id="KW-0808">Transferase</keyword>
<dbReference type="PANTHER" id="PTHR35526">
    <property type="entry name" value="ANTI-SIGMA-F FACTOR RSBW-RELATED"/>
    <property type="match status" value="1"/>
</dbReference>
<accession>A0ABW7EFQ9</accession>